<protein>
    <submittedName>
        <fullName evidence="1">Uncharacterized protein</fullName>
    </submittedName>
</protein>
<dbReference type="Proteomes" id="UP001732700">
    <property type="component" value="Chromosome 4D"/>
</dbReference>
<keyword evidence="2" id="KW-1185">Reference proteome</keyword>
<proteinExistence type="predicted"/>
<accession>A0ACD5X9F6</accession>
<sequence length="349" mass="39438">MELICDSPAHKSVPDKYVLPLEKRPCSHELLEDLSVVLPVIDLQGALGEGRRQVVGEIMEAGKEFGFIQVVNHGVAEDVIQGFREVAAEFFKMPEEEKLRYYSSDHTKPCRVFSGSLTSHNDANDIRYWRDCLKLRCYPIDKMMHQWPSHPAMFRECLAKYAVAVQELARRFLQLIAKGLGFDNQDFFEGDLSGGETLMNVNYYPPCPDPSLTMGIRPHCDRHLLTILSQGDVSGLQAKHRGRWIRVQPIHNAFVINFGLQMEIVTNGLLPSVEHRAVTNSAKARMSVASLIRPKIDCTIGPTPTMFNEETNPPKYKDFTCSEFTEAYEAAAGNREAVLDFFKIHHTPS</sequence>
<reference evidence="1" key="1">
    <citation type="submission" date="2021-05" db="EMBL/GenBank/DDBJ databases">
        <authorList>
            <person name="Scholz U."/>
            <person name="Mascher M."/>
            <person name="Fiebig A."/>
        </authorList>
    </citation>
    <scope>NUCLEOTIDE SEQUENCE [LARGE SCALE GENOMIC DNA]</scope>
</reference>
<reference evidence="1" key="2">
    <citation type="submission" date="2025-09" db="UniProtKB">
        <authorList>
            <consortium name="EnsemblPlants"/>
        </authorList>
    </citation>
    <scope>IDENTIFICATION</scope>
</reference>
<organism evidence="1 2">
    <name type="scientific">Avena sativa</name>
    <name type="common">Oat</name>
    <dbReference type="NCBI Taxonomy" id="4498"/>
    <lineage>
        <taxon>Eukaryota</taxon>
        <taxon>Viridiplantae</taxon>
        <taxon>Streptophyta</taxon>
        <taxon>Embryophyta</taxon>
        <taxon>Tracheophyta</taxon>
        <taxon>Spermatophyta</taxon>
        <taxon>Magnoliopsida</taxon>
        <taxon>Liliopsida</taxon>
        <taxon>Poales</taxon>
        <taxon>Poaceae</taxon>
        <taxon>BOP clade</taxon>
        <taxon>Pooideae</taxon>
        <taxon>Poodae</taxon>
        <taxon>Poeae</taxon>
        <taxon>Poeae Chloroplast Group 1 (Aveneae type)</taxon>
        <taxon>Aveninae</taxon>
        <taxon>Avena</taxon>
    </lineage>
</organism>
<evidence type="ECO:0000313" key="2">
    <source>
        <dbReference type="Proteomes" id="UP001732700"/>
    </source>
</evidence>
<name>A0ACD5X9F6_AVESA</name>
<dbReference type="EnsemblPlants" id="AVESA.00010b.r2.4DG0776540.1">
    <property type="protein sequence ID" value="AVESA.00010b.r2.4DG0776540.1.CDS"/>
    <property type="gene ID" value="AVESA.00010b.r2.4DG0776540"/>
</dbReference>
<evidence type="ECO:0000313" key="1">
    <source>
        <dbReference type="EnsemblPlants" id="AVESA.00010b.r2.4DG0776540.1.CDS"/>
    </source>
</evidence>